<feature type="transmembrane region" description="Helical" evidence="5">
    <location>
        <begin position="74"/>
        <end position="92"/>
    </location>
</feature>
<feature type="transmembrane region" description="Helical" evidence="5">
    <location>
        <begin position="99"/>
        <end position="118"/>
    </location>
</feature>
<dbReference type="Gene3D" id="1.10.1450.10">
    <property type="entry name" value="Tetraspanin"/>
    <property type="match status" value="1"/>
</dbReference>
<evidence type="ECO:0000256" key="1">
    <source>
        <dbReference type="ARBA" id="ARBA00004141"/>
    </source>
</evidence>
<organism evidence="6 7">
    <name type="scientific">Stegastes partitus</name>
    <name type="common">bicolor damselfish</name>
    <dbReference type="NCBI Taxonomy" id="144197"/>
    <lineage>
        <taxon>Eukaryota</taxon>
        <taxon>Metazoa</taxon>
        <taxon>Chordata</taxon>
        <taxon>Craniata</taxon>
        <taxon>Vertebrata</taxon>
        <taxon>Euteleostomi</taxon>
        <taxon>Actinopterygii</taxon>
        <taxon>Neopterygii</taxon>
        <taxon>Teleostei</taxon>
        <taxon>Neoteleostei</taxon>
        <taxon>Acanthomorphata</taxon>
        <taxon>Ovalentaria</taxon>
        <taxon>Pomacentridae</taxon>
        <taxon>Stegastes</taxon>
    </lineage>
</organism>
<dbReference type="Proteomes" id="UP000694891">
    <property type="component" value="Unplaced"/>
</dbReference>
<protein>
    <submittedName>
        <fullName evidence="7">Uncharacterized protein LOC103358114 isoform X1</fullName>
    </submittedName>
</protein>
<keyword evidence="4 5" id="KW-0472">Membrane</keyword>
<accession>A0A9Y4K257</accession>
<evidence type="ECO:0000256" key="3">
    <source>
        <dbReference type="ARBA" id="ARBA00022989"/>
    </source>
</evidence>
<evidence type="ECO:0000313" key="6">
    <source>
        <dbReference type="Proteomes" id="UP000694891"/>
    </source>
</evidence>
<reference evidence="7" key="1">
    <citation type="submission" date="2025-08" db="UniProtKB">
        <authorList>
            <consortium name="RefSeq"/>
        </authorList>
    </citation>
    <scope>IDENTIFICATION</scope>
</reference>
<evidence type="ECO:0000256" key="5">
    <source>
        <dbReference type="SAM" id="Phobius"/>
    </source>
</evidence>
<dbReference type="SUPFAM" id="SSF48652">
    <property type="entry name" value="Tetraspanin"/>
    <property type="match status" value="1"/>
</dbReference>
<gene>
    <name evidence="7" type="primary">LOC103358114</name>
</gene>
<dbReference type="AlphaFoldDB" id="A0A9Y4K257"/>
<dbReference type="GeneID" id="103358114"/>
<keyword evidence="3 5" id="KW-1133">Transmembrane helix</keyword>
<comment type="subcellular location">
    <subcellularLocation>
        <location evidence="1">Membrane</location>
        <topology evidence="1">Multi-pass membrane protein</topology>
    </subcellularLocation>
</comment>
<sequence>MCEETDNSGEKKKSFFRKPDGVLLCATSVVLIYAVWCAVALTLAVLGQLWSNQSLKCGLDAEFEVRLENETRLVYVWSGLNLVICTVLVLEIWRKHSCFTLLIVTVIAIVVMMIWTFVELHNEERREIQNFQKPYLALLPFTKTNELLTNVQISDDDILNKVNCWQIEFKCCGLKGFQDWNISFPSSCFYNEEHTNSWVESSWVPRRNIHEKACLPTVISLVEKRGSTFWIIMTVWLTVHTAPFAIGFLAMVVGCSATCLLICDPSHMLNVLQWTICGREKMVPVVFIRKNNNRTEEENMEAKEDIRKDCVVLDTEDLDDNPLRMIPVSLLRRLQEELDPPPVQHWVQNSHKCLVSSSNAIREFYTVLVEEGSPLLPCDAVLVDADKPTRVCGWSEGHKEFNVEDIVWPQDRLNRNPQC</sequence>
<keyword evidence="6" id="KW-1185">Reference proteome</keyword>
<evidence type="ECO:0000256" key="4">
    <source>
        <dbReference type="ARBA" id="ARBA00023136"/>
    </source>
</evidence>
<dbReference type="Pfam" id="PF00335">
    <property type="entry name" value="Tetraspanin"/>
    <property type="match status" value="1"/>
</dbReference>
<keyword evidence="2 5" id="KW-0812">Transmembrane</keyword>
<dbReference type="InterPro" id="IPR018499">
    <property type="entry name" value="Tetraspanin/Peripherin"/>
</dbReference>
<evidence type="ECO:0000313" key="7">
    <source>
        <dbReference type="RefSeq" id="XP_008281161.1"/>
    </source>
</evidence>
<dbReference type="InterPro" id="IPR008952">
    <property type="entry name" value="Tetraspanin_EC2_sf"/>
</dbReference>
<dbReference type="RefSeq" id="XP_008281161.1">
    <property type="nucleotide sequence ID" value="XM_008282939.1"/>
</dbReference>
<dbReference type="GO" id="GO:0016020">
    <property type="term" value="C:membrane"/>
    <property type="evidence" value="ECO:0007669"/>
    <property type="project" value="UniProtKB-SubCell"/>
</dbReference>
<name>A0A9Y4K257_9TELE</name>
<feature type="transmembrane region" description="Helical" evidence="5">
    <location>
        <begin position="21"/>
        <end position="46"/>
    </location>
</feature>
<proteinExistence type="predicted"/>
<evidence type="ECO:0000256" key="2">
    <source>
        <dbReference type="ARBA" id="ARBA00022692"/>
    </source>
</evidence>